<feature type="compositionally biased region" description="Basic and acidic residues" evidence="1">
    <location>
        <begin position="2328"/>
        <end position="2340"/>
    </location>
</feature>
<feature type="compositionally biased region" description="Polar residues" evidence="1">
    <location>
        <begin position="935"/>
        <end position="947"/>
    </location>
</feature>
<feature type="compositionally biased region" description="Polar residues" evidence="1">
    <location>
        <begin position="4676"/>
        <end position="4687"/>
    </location>
</feature>
<feature type="compositionally biased region" description="Polar residues" evidence="1">
    <location>
        <begin position="242"/>
        <end position="254"/>
    </location>
</feature>
<feature type="compositionally biased region" description="Polar residues" evidence="1">
    <location>
        <begin position="3755"/>
        <end position="3766"/>
    </location>
</feature>
<feature type="compositionally biased region" description="Low complexity" evidence="1">
    <location>
        <begin position="168"/>
        <end position="177"/>
    </location>
</feature>
<feature type="compositionally biased region" description="Polar residues" evidence="1">
    <location>
        <begin position="2987"/>
        <end position="2998"/>
    </location>
</feature>
<evidence type="ECO:0000313" key="2">
    <source>
        <dbReference type="EMBL" id="SUO91847.1"/>
    </source>
</evidence>
<dbReference type="Gene3D" id="2.60.40.10">
    <property type="entry name" value="Immunoglobulins"/>
    <property type="match status" value="1"/>
</dbReference>
<feature type="compositionally biased region" description="Polar residues" evidence="1">
    <location>
        <begin position="2374"/>
        <end position="2385"/>
    </location>
</feature>
<feature type="compositionally biased region" description="Polar residues" evidence="1">
    <location>
        <begin position="3909"/>
        <end position="3920"/>
    </location>
</feature>
<feature type="compositionally biased region" description="Polar residues" evidence="1">
    <location>
        <begin position="1145"/>
        <end position="1156"/>
    </location>
</feature>
<dbReference type="EMBL" id="UHIA01000003">
    <property type="protein sequence ID" value="SUO91847.1"/>
    <property type="molecule type" value="Genomic_DNA"/>
</dbReference>
<feature type="compositionally biased region" description="Polar residues" evidence="1">
    <location>
        <begin position="1759"/>
        <end position="1770"/>
    </location>
</feature>
<feature type="region of interest" description="Disordered" evidence="1">
    <location>
        <begin position="3552"/>
        <end position="3618"/>
    </location>
</feature>
<feature type="region of interest" description="Disordered" evidence="1">
    <location>
        <begin position="2937"/>
        <end position="3004"/>
    </location>
</feature>
<feature type="region of interest" description="Disordered" evidence="1">
    <location>
        <begin position="4319"/>
        <end position="4385"/>
    </location>
</feature>
<accession>A0A380MMC2</accession>
<feature type="region of interest" description="Disordered" evidence="1">
    <location>
        <begin position="894"/>
        <end position="1025"/>
    </location>
</feature>
<feature type="compositionally biased region" description="Basic and acidic residues" evidence="1">
    <location>
        <begin position="2635"/>
        <end position="2647"/>
    </location>
</feature>
<feature type="compositionally biased region" description="Polar residues" evidence="1">
    <location>
        <begin position="2834"/>
        <end position="2845"/>
    </location>
</feature>
<feature type="compositionally biased region" description="Polar residues" evidence="1">
    <location>
        <begin position="4523"/>
        <end position="4534"/>
    </location>
</feature>
<feature type="compositionally biased region" description="Polar residues" evidence="1">
    <location>
        <begin position="895"/>
        <end position="913"/>
    </location>
</feature>
<feature type="compositionally biased region" description="Gly residues" evidence="1">
    <location>
        <begin position="158"/>
        <end position="167"/>
    </location>
</feature>
<keyword evidence="3" id="KW-1185">Reference proteome</keyword>
<feature type="region of interest" description="Disordered" evidence="1">
    <location>
        <begin position="670"/>
        <end position="704"/>
    </location>
</feature>
<feature type="compositionally biased region" description="Polar residues" evidence="1">
    <location>
        <begin position="3295"/>
        <end position="3306"/>
    </location>
</feature>
<feature type="region of interest" description="Disordered" evidence="1">
    <location>
        <begin position="242"/>
        <end position="337"/>
    </location>
</feature>
<dbReference type="InterPro" id="IPR013783">
    <property type="entry name" value="Ig-like_fold"/>
</dbReference>
<feature type="compositionally biased region" description="Polar residues" evidence="1">
    <location>
        <begin position="4062"/>
        <end position="4073"/>
    </location>
</feature>
<feature type="compositionally biased region" description="Polar residues" evidence="1">
    <location>
        <begin position="4369"/>
        <end position="4380"/>
    </location>
</feature>
<feature type="compositionally biased region" description="Polar residues" evidence="1">
    <location>
        <begin position="2527"/>
        <end position="2538"/>
    </location>
</feature>
<feature type="compositionally biased region" description="Polar residues" evidence="1">
    <location>
        <begin position="1913"/>
        <end position="1924"/>
    </location>
</feature>
<feature type="compositionally biased region" description="Basic and acidic residues" evidence="1">
    <location>
        <begin position="1099"/>
        <end position="1111"/>
    </location>
</feature>
<dbReference type="Proteomes" id="UP000254575">
    <property type="component" value="Unassembled WGS sequence"/>
</dbReference>
<feature type="compositionally biased region" description="Polar residues" evidence="1">
    <location>
        <begin position="3602"/>
        <end position="3613"/>
    </location>
</feature>
<feature type="region of interest" description="Disordered" evidence="1">
    <location>
        <begin position="4165"/>
        <end position="4232"/>
    </location>
</feature>
<feature type="region of interest" description="Disordered" evidence="1">
    <location>
        <begin position="3859"/>
        <end position="3925"/>
    </location>
</feature>
<feature type="compositionally biased region" description="Basic and acidic residues" evidence="1">
    <location>
        <begin position="1713"/>
        <end position="1725"/>
    </location>
</feature>
<feature type="region of interest" description="Disordered" evidence="1">
    <location>
        <begin position="2324"/>
        <end position="2389"/>
    </location>
</feature>
<feature type="compositionally biased region" description="Polar residues" evidence="1">
    <location>
        <begin position="2681"/>
        <end position="2692"/>
    </location>
</feature>
<feature type="compositionally biased region" description="Basic and acidic residues" evidence="1">
    <location>
        <begin position="4169"/>
        <end position="4181"/>
    </location>
</feature>
<feature type="compositionally biased region" description="Basic and acidic residues" evidence="1">
    <location>
        <begin position="2788"/>
        <end position="2800"/>
    </location>
</feature>
<feature type="compositionally biased region" description="Polar residues" evidence="1">
    <location>
        <begin position="1452"/>
        <end position="1463"/>
    </location>
</feature>
<name>A0A380MMC2_9GAMM</name>
<feature type="compositionally biased region" description="Polar residues" evidence="1">
    <location>
        <begin position="3448"/>
        <end position="3459"/>
    </location>
</feature>
<feature type="region of interest" description="Disordered" evidence="1">
    <location>
        <begin position="1863"/>
        <end position="1929"/>
    </location>
</feature>
<sequence>MATITVSIQQGNNTLNSHRLATENTEALRIQAQKNVNYLLTDESTGFAPENLTATRHGKDLHIAFEGSQEADLIIENYYEDGNNNLLIGLHENGQYYAYIPESANNLDIVTQLAEQVSAGQALGGEALSAAVFNSAFNPAWLFLPLAIGGIAAAAGGGSSSNNGGGSNNNNNSVIASPDIEPSTNNAENKFDGGASVIPSANAGTLNISYLDHNGKKIEIKATKSDHDNDPSTPAIWTATDQNGKTLPNAQDPNSPWIDPTSGKVTLPPNSVPNGETVSAEQSIDGKNSSPATEKITDQIPPNALHISVDQDSGKVSIDPNTDPSTTQTSITYINDQGEETTVITAKGDHDNNPNTPDTWAVVDENGEEISNSDVEIDSRTGTITIAGEKIKAESKIEAKASDGLNISQPATAYEPAAPQPRITANIDGSATVDALKNVKDSTLEISGTYAQPQAGIDTFKFTLNWDGIKWAAQNTSDPITVGTDPADGKPIVTVNAGVAKDGSQITAIQKVPGLGQGKHEVTMRDQIPEPQVIDNSDGSVSITPKTSKIAEPTEVTITYTDESGAEKTVTVSKDPNNNKWTSSNPNITANPITGAVTLPESSVQDGSTVSAKQKVTLTDPNTQKQTSVVSSDETVIAGNAIPNPEIIANNDGSVSIKPSDTAKQTTINYTDENGKEQEKTFTKEDTNGDGRPDTWKDNDPNDKVSIDPMTGEITIPADEVKDDSTATATQTLLNDTQGTGQTTAKAQNGDSSTTVKPDIKAGPDGSAIVTLHPDAEKSTITYTDEKGKGKIVTVSKDPKTNEWTSSDPKVSIDASGEKPVITVAGTDIKDGSTVTATQSTAAGASAPVSVKVADNTPEPTIKAKENGSVSVTPSKKATEVNIRYTDESGAEKTATVSKDLNTNEWTSNNPSVSVDKDKGTVSIPADKVKDGSEVTANQTVDGQKSNDATDRAKENDTADKPSKPGDSNGDGVVNEQDDSPKTTDIPVKQADGTTQPEPTAKNTDGKPNIVFVDDADKNGTLSDAEIGTDNKVQAAITIPDKTQAGDKIAVSINGAAKEVTLTDADIQTGHIVVDVPTVDENGKKLAEVSVKAKAVTADGKHESGEGEEKASVAATKPGDSNGDGVVNEQDDSPKTTDIPVKQADGTTQPEPTAKNTDGKPNIVFVDDADKNGTLSDAEIGTDNKVQAAITIPDKTQAGDKIAVSINGGAVKEVTLTDADIQTGHIVVDVPTVDENGKKLAEISVKAKAVTADGKHESGEGEEKASVAATKPGDSNGDGVVNEQDDSPKTTDIPVKQADGTTQPEPTAKNTDGKPNIVFVDDADKNGTLSDAEIGTDNKVQAAITIPDKTQAGDKIAVSINGAAKEVTLTDADIQTGHIVVDVPTVDENGKKLAEISVKAKAVTADGKHESGEGEEKASVAATKPGDSNGDGVVNEQDDSPKTTDIPVKQADGTTQPEPTAKNTDGKPNIVFVDDADKNGKLSDAEIGTDNKVQAAITIPDKTQAGDKIAVSINGGAVKEVTLTDADIQTGHIVVDVPTVDENGKKLAEISVKAKAVTADGKHESGEGEEKASVAATKPGDSNGDGVVNEQDDSPKTTDIPVKQADGTTQPEPTAKNTDGKPNIVFVDDADKNGTLSDAEIGTDNKVQAAITIPDKTQAGDKIAVSINGAAKEVTLTDADIQTGHIVVDVPTVDENGKKLAEISVKAKAVTADGKHESGEGEEKASVAATKPGDSNGDGVVNEQDDSPKTTDIPVKQADGTTQPEPTAKNTDGKPNIVFVDDADKNGKLSDAEIGTDNKVQAAITIPDKTQAGDKIAVSINGGAVKEVTLTDADIQTGHIVVDVPTVDENGKKLAEISVKAKAVTADGKHESGEGEEKASVAATKPGDSNGDGVVNEQDDSPKTTDIPVKQADGTTQPEPTAKNTDGKPNIVFVDDADKNGILNDAEIGTDNKVQAAITIPDKTQAGDKIAVSINGGAVKEVTLTDADIQTGHIVVDVPTVDENGKKLAEISVKAKAVTADGKHESGEGEEKASVAATKPGDSNGDGVVNEQDDSPKTTDIPVKQADGTTQPEPTAKNTDGKPNIVFVDDADKNGTLSDAEIGTDNKVQAAITIPDKTQAGDKIAVSINGAAKEVTLTDADIQTGHIVVDVPTVDENGKKLAEVSVKAKAVTADGKHESGEGEEKASVAATKPGDSNGDGVVNEQDDSPKTTDIPVKQADGTTQPEPTAKNTDGKPNIVFVDDADKNGTLSDAEIGTDNKVQAAITIPDKTQAGDKIAVSINGGAVKEVTLTDADIQTGHIVVDVPTVDENGKKLAEISVKAKAVTADGKHESGEGEEKASVAATKPGDSNGDGVVNEQDDSPKTTDIPVKQADGTTQPEPTAKNTDGKPNIVFVDDADKNGTLSDAEIGTDNKVQAAITIPDKTQAGDKIAVSINGAAKEVTLTDADIQTGHIVVDVPTVDENGKKLAEISVKAKAVTADGKHESGEGEEKASVAATKPGDSNGDGVVNEQDDSPKTTDIPVKQADGTTQPEPTAKNTDGKPNIVFVDDADKNGKLSDAEIGTDNKVQAAITIPDKTQAGDKIAVSINGGAVKEVTLTDADIQTGHIVVDVPTVDENGKKLAEISVKAKAVTADGKHESGEGEEKASVAATKPGDSNGDGVVNEQDDSPKTTDIPVKQADGTTQPEPTAKNTDGKPNIVFVDDADKNGTLSDAEIGTDNKVQAAITIPDKTQAGDKIAVSINGAAKEVTLTDADIQTGHIVVDVPTVDENGKKLAEISVKAKAVTADGKHESGEGEEKASVAATKPGDSNGDGVVNEQDDSPKTTDIPVKQADGTTQPEPTAKNTDGKPNIVFVDDADKNGTLSDAEIGTDNKVQAAITIPDKTQAGDKIAVSINGAAKEVTLTDADIQTGHIVVDVPTVDENGKKLAEISVKAKAVTADGKHESGEGEEKASVAATKPGDSNGDGVVNEQDDSPKTTDIPVKQADGTTQPEPTAKNTDGKPNIVFVDDADKNGKLSDAEIGTDNKVQAAITIPDKTQAGDKIAVSINGGAVKEVTLTDADIQTGHIVVDVPTVDENGKKLAEISVKAKAVTADGKHESGEGEEKASVAATKPGDSNGDGVVNEQDDSPKTTDIPVKQADGTTQPEPTAKNTDGKPNIVFVDDADKNGTLSDAEIGTDNKVQAAITIPDKTQAGDKIAVSINGGAVKEVTLTDADIQTGHIVVDVPTVDENGKKLAEISVKAKAVTADGKHESGEGEEKASVAATKPGDSNGDGVVNEQDDSPKTTDIPVKQADGTTQPEPTAKNTDGKPNIVFVDDADKNGTLSDAEIGTDNKVQAAITIPDKTQAGDKIAVSINGAAKEVTLTDADIQTGHIVVDVPTVDENGKKLAEVSVKAKAVTADGKHESGEGEEKASVAATKPGDSNGDGVVNEQDDSPKTTDIPVKQADGTTQPEPTAKNTDGKPNIVFVDDADKNGTLSDAEIGTDNKVQAAITIPDKTQAGDKIAVSINGGAVKEVTLTDADIQTGHIVVDVPTVDENGKKLAEISVKAKAVTADGKHESGEGEEKASVAATKPGDSNGDGVVNEQDDSPKTTDIPVKQADGTTQPEPTAKNTDGKPNIVFVDDADKNGTLSDAEIGTDNKVQAAITIPDKTQAGDKIAVSINGAAKEVTLTDADIQTGHIVVDVPTVDENGKKLAEISVKAKAVTADGKHESGEGEEKASVAATKPGDSNGDGVVNEQDDSPKTTDIPVKQADGTTQPEPTAKNTDGKPNIVFVDDADKNGKLSDAEIGTDNKVQAAITIPDKTQAGDKIAVSINGGAVKEVTLTDADIQTGHIVVDVPTVDENGKKLAEISVKAKAVTADGKHESGEGEEKASVAATKPGDSNGDGVVNEQDDSPKTTDIPVKQADGTTQPEPTAKNTDGKPNIVFVDDADKNGTLSDAEIGTDNKVQAAITIPDKTQAGDKIAVSINGAAKEVTLTDADIQTGHIVVDVPTVDENGKKLAEVSVKAKAVTADGKHESGEGEEKASVAATKPGDSNGDGVVNEQDDSPKTTDIPVKQADGTTQPEPTAKNTDGKPNIVFVDDADKNGTLSDAEIGTDNKVQAAITIPDKTQAGDKIAVSINGAAKEVTLTDADIQTGHIVVDVPTVDENGKKLAEISVKAKAVTADGKHESGEGEEKASVAATKPGDSNGDGVVNEQDDSPKTTDIPVKQADGTTQPEPTAKNTDGKPNIVFVDDADKNGKLSDAEIGTDNKVQAAITIPDKTQAGDKIAVSINGGAVKEVTLTDADIQTGHIVVDVPTVDENGKKLAEISVKAKAVTADGKHESGEGEEKASVAATKPGDSNGDGVVNEQDDSPKTTDIPVKQADGTTQPEPTAKNTDGKPNIVFVDDADKNGTLSDAEIGTDNKVQAAITIPDKTQAGDKIAVSINGGAVKEVTLTDADIQTGHIVVDVPTVDENGKKLAEISVKAKAVTADGKHESGEGEEKASVAATKPGDSNGDGVVNEQDDSPKTTDIPVKQADGTTQPEPTAKNTDGKPNIVFVDDADKNGTLSDAEIGTDNKVQAAITIPDKTQAGDKIAVSINGAAKEVTLTDADIQTGHIVVDVPTVDENGKKLAEVSVKAKAVTADGKHESGEGEEKASVAATKPGDSNGDGVVNEQDDSPKTTDIPVKQADGTTQPEPTAKNTDGKPNIVFVDDADKNGILNDAEIGTDKKVQAAITIPDKTQAGDKIAVSINGGAVKEVTLTDADIQTGHIVVDVPTVDENGKKLAEISVKAKAVTADGKRESGEGEKTAALMGKLTVSIEGKDNLTDEDSSKLPTNYDKDKFIGKVNNSKGLNYENLTTGLTNDSNIKFTVTLQREMTDKEKVTIVRQTVVRDKDGNIISVGKEEEIKSLTNKDKFVFDATDNKFKFNFEDSMLKGIETYGTEYRYTAKVKDGNTLISDPSVLNLKLDTIVEAFNMISASNNRTGYIFEGKTEKGSKIHLTYEDTNGVTKTLDATVGDEGQFNFTIPNDWKRNSKNAVLTITDAAGNVSQTNLSYIKRLYVDMNTENALSFVTQNNPIGSQRTSTDKNQAHIMSDDNDWVFIGGTIGTQWKAPNIDMSGGDDYLFVDGNITSGPKIDMGSGNDKLEVKGGFAAGFYSIKLGNGNDILDIATNIDNSVTADIDAGAGNDIFRIGGNWDGKGTVDFGAGDDIATIGGYIAGAKTIDFGEGNDVLIVNGKAPAIIPGTPSIYGNNTITMGAGNDTVVVKGKITATKLDAGDGYDILRFSDEGVEQNLSNIVNFELIDLTGSQKGANRLNISIDDVLKNGDTVTEIDGVSYKGLFINGTSSDTVDLGNNGDRGLGGFEKTTENVPNGYKAYWDGSNKESLIFIQNDINII</sequence>
<feature type="compositionally biased region" description="Basic and acidic residues" evidence="1">
    <location>
        <begin position="4016"/>
        <end position="4028"/>
    </location>
</feature>
<dbReference type="OrthoDB" id="6660240at2"/>
<dbReference type="RefSeq" id="WP_115217592.1">
    <property type="nucleotide sequence ID" value="NZ_UHIA01000003.1"/>
</dbReference>
<evidence type="ECO:0000256" key="1">
    <source>
        <dbReference type="SAM" id="MobiDB-lite"/>
    </source>
</evidence>
<feature type="region of interest" description="Disordered" evidence="1">
    <location>
        <begin position="4012"/>
        <end position="4078"/>
    </location>
</feature>
<feature type="compositionally biased region" description="Basic and acidic residues" evidence="1">
    <location>
        <begin position="4477"/>
        <end position="4489"/>
    </location>
</feature>
<feature type="region of interest" description="Disordered" evidence="1">
    <location>
        <begin position="2017"/>
        <end position="2082"/>
    </location>
</feature>
<feature type="region of interest" description="Disordered" evidence="1">
    <location>
        <begin position="2477"/>
        <end position="2544"/>
    </location>
</feature>
<feature type="region of interest" description="Disordered" evidence="1">
    <location>
        <begin position="3398"/>
        <end position="3465"/>
    </location>
</feature>
<feature type="compositionally biased region" description="Polar residues" evidence="1">
    <location>
        <begin position="3141"/>
        <end position="3152"/>
    </location>
</feature>
<feature type="compositionally biased region" description="Basic and acidic residues" evidence="1">
    <location>
        <begin position="3249"/>
        <end position="3261"/>
    </location>
</feature>
<feature type="compositionally biased region" description="Basic and acidic residues" evidence="1">
    <location>
        <begin position="3863"/>
        <end position="3875"/>
    </location>
</feature>
<feature type="compositionally biased region" description="Polar residues" evidence="1">
    <location>
        <begin position="2067"/>
        <end position="2078"/>
    </location>
</feature>
<feature type="compositionally biased region" description="Polar residues" evidence="1">
    <location>
        <begin position="745"/>
        <end position="756"/>
    </location>
</feature>
<feature type="compositionally biased region" description="Polar residues" evidence="1">
    <location>
        <begin position="1299"/>
        <end position="1310"/>
    </location>
</feature>
<feature type="compositionally biased region" description="Basic and acidic residues" evidence="1">
    <location>
        <begin position="1406"/>
        <end position="1418"/>
    </location>
</feature>
<feature type="compositionally biased region" description="Basic and acidic residues" evidence="1">
    <location>
        <begin position="1560"/>
        <end position="1572"/>
    </location>
</feature>
<feature type="region of interest" description="Disordered" evidence="1">
    <location>
        <begin position="3705"/>
        <end position="3773"/>
    </location>
</feature>
<feature type="compositionally biased region" description="Polar residues" evidence="1">
    <location>
        <begin position="319"/>
        <end position="337"/>
    </location>
</feature>
<feature type="compositionally biased region" description="Basic and acidic residues" evidence="1">
    <location>
        <begin position="673"/>
        <end position="704"/>
    </location>
</feature>
<feature type="compositionally biased region" description="Basic and acidic residues" evidence="1">
    <location>
        <begin position="3402"/>
        <end position="3414"/>
    </location>
</feature>
<feature type="compositionally biased region" description="Basic and acidic residues" evidence="1">
    <location>
        <begin position="3095"/>
        <end position="3107"/>
    </location>
</feature>
<feature type="region of interest" description="Disordered" evidence="1">
    <location>
        <begin position="2170"/>
        <end position="2236"/>
    </location>
</feature>
<feature type="compositionally biased region" description="Polar residues" evidence="1">
    <location>
        <begin position="2220"/>
        <end position="2231"/>
    </location>
</feature>
<feature type="region of interest" description="Disordered" evidence="1">
    <location>
        <begin position="2784"/>
        <end position="2850"/>
    </location>
</feature>
<feature type="compositionally biased region" description="Polar residues" evidence="1">
    <location>
        <begin position="1606"/>
        <end position="1617"/>
    </location>
</feature>
<evidence type="ECO:0000313" key="3">
    <source>
        <dbReference type="Proteomes" id="UP000254575"/>
    </source>
</evidence>
<feature type="compositionally biased region" description="Basic and acidic residues" evidence="1">
    <location>
        <begin position="1867"/>
        <end position="1879"/>
    </location>
</feature>
<feature type="region of interest" description="Disordered" evidence="1">
    <location>
        <begin position="4473"/>
        <end position="4539"/>
    </location>
</feature>
<feature type="compositionally biased region" description="Basic and acidic residues" evidence="1">
    <location>
        <begin position="4630"/>
        <end position="4642"/>
    </location>
</feature>
<feature type="compositionally biased region" description="Basic and acidic residues" evidence="1">
    <location>
        <begin position="3709"/>
        <end position="3721"/>
    </location>
</feature>
<feature type="compositionally biased region" description="Basic and acidic residues" evidence="1">
    <location>
        <begin position="4323"/>
        <end position="4335"/>
    </location>
</feature>
<feature type="compositionally biased region" description="Basic and acidic residues" evidence="1">
    <location>
        <begin position="3556"/>
        <end position="3568"/>
    </location>
</feature>
<feature type="region of interest" description="Disordered" evidence="1">
    <location>
        <begin position="3245"/>
        <end position="3311"/>
    </location>
</feature>
<protein>
    <submittedName>
        <fullName evidence="2">Sulfur oxidation protein SoxY</fullName>
    </submittedName>
</protein>
<feature type="region of interest" description="Disordered" evidence="1">
    <location>
        <begin position="2631"/>
        <end position="2697"/>
    </location>
</feature>
<feature type="compositionally biased region" description="Basic and acidic residues" evidence="1">
    <location>
        <begin position="2021"/>
        <end position="2033"/>
    </location>
</feature>
<feature type="compositionally biased region" description="Polar residues" evidence="1">
    <location>
        <begin position="992"/>
        <end position="1003"/>
    </location>
</feature>
<feature type="compositionally biased region" description="Polar residues" evidence="1">
    <location>
        <begin position="268"/>
        <end position="292"/>
    </location>
</feature>
<feature type="region of interest" description="Disordered" evidence="1">
    <location>
        <begin position="4626"/>
        <end position="4693"/>
    </location>
</feature>
<feature type="region of interest" description="Disordered" evidence="1">
    <location>
        <begin position="1249"/>
        <end position="1315"/>
    </location>
</feature>
<feature type="compositionally biased region" description="Basic and acidic residues" evidence="1">
    <location>
        <begin position="2174"/>
        <end position="2186"/>
    </location>
</feature>
<organism evidence="2 3">
    <name type="scientific">Suttonella indologenes</name>
    <dbReference type="NCBI Taxonomy" id="13276"/>
    <lineage>
        <taxon>Bacteria</taxon>
        <taxon>Pseudomonadati</taxon>
        <taxon>Pseudomonadota</taxon>
        <taxon>Gammaproteobacteria</taxon>
        <taxon>Cardiobacteriales</taxon>
        <taxon>Cardiobacteriaceae</taxon>
        <taxon>Suttonella</taxon>
    </lineage>
</organism>
<feature type="compositionally biased region" description="Basic and acidic residues" evidence="1">
    <location>
        <begin position="2941"/>
        <end position="2953"/>
    </location>
</feature>
<feature type="compositionally biased region" description="Polar residues" evidence="1">
    <location>
        <begin position="4215"/>
        <end position="4226"/>
    </location>
</feature>
<feature type="region of interest" description="Disordered" evidence="1">
    <location>
        <begin position="1094"/>
        <end position="1162"/>
    </location>
</feature>
<feature type="region of interest" description="Disordered" evidence="1">
    <location>
        <begin position="158"/>
        <end position="192"/>
    </location>
</feature>
<feature type="region of interest" description="Disordered" evidence="1">
    <location>
        <begin position="733"/>
        <end position="765"/>
    </location>
</feature>
<feature type="region of interest" description="Disordered" evidence="1">
    <location>
        <begin position="602"/>
        <end position="631"/>
    </location>
</feature>
<feature type="region of interest" description="Disordered" evidence="1">
    <location>
        <begin position="1402"/>
        <end position="1469"/>
    </location>
</feature>
<feature type="compositionally biased region" description="Basic and acidic residues" evidence="1">
    <location>
        <begin position="1253"/>
        <end position="1265"/>
    </location>
</feature>
<feature type="region of interest" description="Disordered" evidence="1">
    <location>
        <begin position="3091"/>
        <end position="3157"/>
    </location>
</feature>
<reference evidence="2 3" key="1">
    <citation type="submission" date="2018-06" db="EMBL/GenBank/DDBJ databases">
        <authorList>
            <consortium name="Pathogen Informatics"/>
            <person name="Doyle S."/>
        </authorList>
    </citation>
    <scope>NUCLEOTIDE SEQUENCE [LARGE SCALE GENOMIC DNA]</scope>
    <source>
        <strain evidence="2 3">NCTC10717</strain>
    </source>
</reference>
<feature type="compositionally biased region" description="Basic and acidic residues" evidence="1">
    <location>
        <begin position="2481"/>
        <end position="2493"/>
    </location>
</feature>
<feature type="region of interest" description="Disordered" evidence="1">
    <location>
        <begin position="1556"/>
        <end position="1622"/>
    </location>
</feature>
<gene>
    <name evidence="2" type="ORF">NCTC10717_00275</name>
</gene>
<feature type="region of interest" description="Disordered" evidence="1">
    <location>
        <begin position="1709"/>
        <end position="1776"/>
    </location>
</feature>
<proteinExistence type="predicted"/>
<feature type="compositionally biased region" description="Basic and acidic residues" evidence="1">
    <location>
        <begin position="948"/>
        <end position="964"/>
    </location>
</feature>